<keyword evidence="5" id="KW-1185">Reference proteome</keyword>
<dbReference type="InterPro" id="IPR051846">
    <property type="entry name" value="SH2_domain_adapters"/>
</dbReference>
<dbReference type="OrthoDB" id="5914531at2759"/>
<organism evidence="6">
    <name type="scientific">Hydatigena taeniaeformis</name>
    <name type="common">Feline tapeworm</name>
    <name type="synonym">Taenia taeniaeformis</name>
    <dbReference type="NCBI Taxonomy" id="6205"/>
    <lineage>
        <taxon>Eukaryota</taxon>
        <taxon>Metazoa</taxon>
        <taxon>Spiralia</taxon>
        <taxon>Lophotrochozoa</taxon>
        <taxon>Platyhelminthes</taxon>
        <taxon>Cestoda</taxon>
        <taxon>Eucestoda</taxon>
        <taxon>Cyclophyllidea</taxon>
        <taxon>Taeniidae</taxon>
        <taxon>Hydatigera</taxon>
    </lineage>
</organism>
<dbReference type="Pfam" id="PF00017">
    <property type="entry name" value="SH2"/>
    <property type="match status" value="1"/>
</dbReference>
<dbReference type="EMBL" id="UYWX01020296">
    <property type="protein sequence ID" value="VDM30411.1"/>
    <property type="molecule type" value="Genomic_DNA"/>
</dbReference>
<dbReference type="WBParaSite" id="TTAC_0000624901-mRNA-1">
    <property type="protein sequence ID" value="TTAC_0000624901-mRNA-1"/>
    <property type="gene ID" value="TTAC_0000624901"/>
</dbReference>
<name>A0A0R3WZL7_HYDTA</name>
<dbReference type="InterPro" id="IPR036860">
    <property type="entry name" value="SH2_dom_sf"/>
</dbReference>
<dbReference type="PROSITE" id="PS50001">
    <property type="entry name" value="SH2"/>
    <property type="match status" value="1"/>
</dbReference>
<dbReference type="PANTHER" id="PTHR15127:SF32">
    <property type="entry name" value="HEAVYWEIGHT, ISOFORM A"/>
    <property type="match status" value="1"/>
</dbReference>
<dbReference type="AlphaFoldDB" id="A0A0R3WZL7"/>
<evidence type="ECO:0000313" key="6">
    <source>
        <dbReference type="WBParaSite" id="TTAC_0000624901-mRNA-1"/>
    </source>
</evidence>
<dbReference type="SUPFAM" id="SSF55550">
    <property type="entry name" value="SH2 domain"/>
    <property type="match status" value="1"/>
</dbReference>
<evidence type="ECO:0000256" key="1">
    <source>
        <dbReference type="ARBA" id="ARBA00022999"/>
    </source>
</evidence>
<dbReference type="PRINTS" id="PR00401">
    <property type="entry name" value="SH2DOMAIN"/>
</dbReference>
<dbReference type="PANTHER" id="PTHR15127">
    <property type="entry name" value="HEAVYWEIGHT, ISOFORM A"/>
    <property type="match status" value="1"/>
</dbReference>
<evidence type="ECO:0000313" key="4">
    <source>
        <dbReference type="EMBL" id="VDM30411.1"/>
    </source>
</evidence>
<evidence type="ECO:0000256" key="2">
    <source>
        <dbReference type="PROSITE-ProRule" id="PRU00191"/>
    </source>
</evidence>
<dbReference type="InterPro" id="IPR000980">
    <property type="entry name" value="SH2"/>
</dbReference>
<dbReference type="Proteomes" id="UP000274429">
    <property type="component" value="Unassembled WGS sequence"/>
</dbReference>
<reference evidence="6" key="1">
    <citation type="submission" date="2017-02" db="UniProtKB">
        <authorList>
            <consortium name="WormBaseParasite"/>
        </authorList>
    </citation>
    <scope>IDENTIFICATION</scope>
</reference>
<dbReference type="STRING" id="6205.A0A0R3WZL7"/>
<sequence length="588" mass="64589">MQLSDIDQLPVRLSLSSNRDTLVGPIVVDGEPGLSLFPPDAATLQSLNSTYLIASHPNESEQHGGSLSFVVTSTLDSSYPGFAASVHNIAEFGYRERKRRSDLHLNRLVQFSHIRALVVSVHETVLGRKCPPHINRFCQVRRLWDLGNESAGQFVRLGCNVRQHPGSRSNARHQRPSGANQHKALAAAAVANADMMTQSLIDWPGCDDASSNSSGLHNQHNQQRICRRMKAVHLTDSGLVLSPQDATSLPVYHGRHVFFSSSSSNTTSPGDVPAGGGYFFQSQVSCPPHLGGKMSADDGVWADRRVFEYQTAPAQAYMVWPQHQLVSGQRRRRQQNHYHHPTQPIIVPAGDEAAFPIEKRSTSTKVGMPQNGRPQVLVTGRNRGKRAADLAALVSLPVEEQPLRVCLAQNARAPPSQPPLSETPHACARSRLQSFANLRVRLSIGGYGRTSRADVAACAYDSADAVCNGLGCSRVTAFEWFHGHLPRADAESLLRSAPPGSFLVRTSETSKAAFSLSIRRDRDFLHMKISYDPKSEAFILGEYSQPYPTVPIMVHHYTRNLLPVRGTKPVLLKYPLCRAINPFALQTP</sequence>
<keyword evidence="1 2" id="KW-0727">SH2 domain</keyword>
<evidence type="ECO:0000313" key="5">
    <source>
        <dbReference type="Proteomes" id="UP000274429"/>
    </source>
</evidence>
<dbReference type="Gene3D" id="3.30.505.10">
    <property type="entry name" value="SH2 domain"/>
    <property type="match status" value="1"/>
</dbReference>
<protein>
    <submittedName>
        <fullName evidence="6">SH2 domain-containing protein</fullName>
    </submittedName>
</protein>
<dbReference type="SMART" id="SM00252">
    <property type="entry name" value="SH2"/>
    <property type="match status" value="1"/>
</dbReference>
<proteinExistence type="predicted"/>
<dbReference type="GO" id="GO:0001784">
    <property type="term" value="F:phosphotyrosine residue binding"/>
    <property type="evidence" value="ECO:0007669"/>
    <property type="project" value="TreeGrafter"/>
</dbReference>
<accession>A0A0R3WZL7</accession>
<evidence type="ECO:0000259" key="3">
    <source>
        <dbReference type="PROSITE" id="PS50001"/>
    </source>
</evidence>
<feature type="domain" description="SH2" evidence="3">
    <location>
        <begin position="480"/>
        <end position="576"/>
    </location>
</feature>
<gene>
    <name evidence="4" type="ORF">TTAC_LOCUS6234</name>
</gene>
<reference evidence="4 5" key="2">
    <citation type="submission" date="2018-11" db="EMBL/GenBank/DDBJ databases">
        <authorList>
            <consortium name="Pathogen Informatics"/>
        </authorList>
    </citation>
    <scope>NUCLEOTIDE SEQUENCE [LARGE SCALE GENOMIC DNA]</scope>
</reference>